<evidence type="ECO:0000313" key="2">
    <source>
        <dbReference type="Proteomes" id="UP000198418"/>
    </source>
</evidence>
<keyword evidence="1" id="KW-0808">Transferase</keyword>
<gene>
    <name evidence="1" type="ORF">SAMN06265338_106198</name>
</gene>
<dbReference type="Pfam" id="PF13489">
    <property type="entry name" value="Methyltransf_23"/>
    <property type="match status" value="1"/>
</dbReference>
<sequence length="225" mass="25554">MFCADCEFLFLDIRFSEAELARLYDNYRMDSYVALREFYEPGYALRNAGLDSGINYVSVIEKFLEPHLHMPVSVLDWGGDTGKNTPFRNGNTAVDIYDISAKSVVEGARIVQKQEAFAKKYDLVVCSNVVEHVAYPARLLCEIKKAMHSGSVLYLEAPFEAVMRNNPTDPHLVKKHWHEHINFFSKKSVMTLIEKCGFKIIDISKNEIELNGKSGAVFMVACKLK</sequence>
<reference evidence="2" key="1">
    <citation type="submission" date="2017-06" db="EMBL/GenBank/DDBJ databases">
        <authorList>
            <person name="Varghese N."/>
            <person name="Submissions S."/>
        </authorList>
    </citation>
    <scope>NUCLEOTIDE SEQUENCE [LARGE SCALE GENOMIC DNA]</scope>
    <source>
        <strain evidence="2">DSM 137</strain>
    </source>
</reference>
<dbReference type="InterPro" id="IPR029063">
    <property type="entry name" value="SAM-dependent_MTases_sf"/>
</dbReference>
<dbReference type="GO" id="GO:0008168">
    <property type="term" value="F:methyltransferase activity"/>
    <property type="evidence" value="ECO:0007669"/>
    <property type="project" value="UniProtKB-KW"/>
</dbReference>
<keyword evidence="1" id="KW-0489">Methyltransferase</keyword>
<dbReference type="Proteomes" id="UP000198418">
    <property type="component" value="Unassembled WGS sequence"/>
</dbReference>
<dbReference type="SUPFAM" id="SSF53335">
    <property type="entry name" value="S-adenosyl-L-methionine-dependent methyltransferases"/>
    <property type="match status" value="1"/>
</dbReference>
<protein>
    <submittedName>
        <fullName evidence="1">Methyltransferase domain-containing protein</fullName>
    </submittedName>
</protein>
<dbReference type="GO" id="GO:0032259">
    <property type="term" value="P:methylation"/>
    <property type="evidence" value="ECO:0007669"/>
    <property type="project" value="UniProtKB-KW"/>
</dbReference>
<dbReference type="Gene3D" id="3.40.50.150">
    <property type="entry name" value="Vaccinia Virus protein VP39"/>
    <property type="match status" value="1"/>
</dbReference>
<name>A0A212RRG8_RHOAC</name>
<dbReference type="AlphaFoldDB" id="A0A212RRG8"/>
<accession>A0A212RRG8</accession>
<organism evidence="1 2">
    <name type="scientific">Rhodoblastus acidophilus</name>
    <name type="common">Rhodopseudomonas acidophila</name>
    <dbReference type="NCBI Taxonomy" id="1074"/>
    <lineage>
        <taxon>Bacteria</taxon>
        <taxon>Pseudomonadati</taxon>
        <taxon>Pseudomonadota</taxon>
        <taxon>Alphaproteobacteria</taxon>
        <taxon>Hyphomicrobiales</taxon>
        <taxon>Rhodoblastaceae</taxon>
        <taxon>Rhodoblastus</taxon>
    </lineage>
</organism>
<proteinExistence type="predicted"/>
<dbReference type="EMBL" id="FYDG01000006">
    <property type="protein sequence ID" value="SNB75216.1"/>
    <property type="molecule type" value="Genomic_DNA"/>
</dbReference>
<evidence type="ECO:0000313" key="1">
    <source>
        <dbReference type="EMBL" id="SNB75216.1"/>
    </source>
</evidence>
<keyword evidence="2" id="KW-1185">Reference proteome</keyword>